<dbReference type="RefSeq" id="WP_248835666.1">
    <property type="nucleotide sequence ID" value="NZ_JAJEQE010000038.1"/>
</dbReference>
<evidence type="ECO:0000256" key="3">
    <source>
        <dbReference type="ARBA" id="ARBA00022741"/>
    </source>
</evidence>
<dbReference type="PANTHER" id="PTHR10099:SF1">
    <property type="entry name" value="PHOSPHORIBOSYLFORMYLGLYCINAMIDINE SYNTHASE"/>
    <property type="match status" value="1"/>
</dbReference>
<dbReference type="CDD" id="cd02204">
    <property type="entry name" value="PurL_repeat2"/>
    <property type="match status" value="1"/>
</dbReference>
<evidence type="ECO:0000259" key="7">
    <source>
        <dbReference type="Pfam" id="PF02769"/>
    </source>
</evidence>
<keyword evidence="6" id="KW-0460">Magnesium</keyword>
<dbReference type="NCBIfam" id="TIGR01857">
    <property type="entry name" value="FGAM-synthase"/>
    <property type="match status" value="1"/>
</dbReference>
<keyword evidence="1 9" id="KW-0436">Ligase</keyword>
<dbReference type="SMART" id="SM01211">
    <property type="entry name" value="GATase_5"/>
    <property type="match status" value="1"/>
</dbReference>
<feature type="domain" description="PurM-like C-terminal" evidence="7">
    <location>
        <begin position="443"/>
        <end position="594"/>
    </location>
</feature>
<dbReference type="EMBL" id="JAJEQE010000038">
    <property type="protein sequence ID" value="MCC2149676.1"/>
    <property type="molecule type" value="Genomic_DNA"/>
</dbReference>
<evidence type="ECO:0000256" key="1">
    <source>
        <dbReference type="ARBA" id="ARBA00022598"/>
    </source>
</evidence>
<dbReference type="Gene3D" id="3.90.650.10">
    <property type="entry name" value="PurM-like C-terminal domain"/>
    <property type="match status" value="2"/>
</dbReference>
<dbReference type="Gene3D" id="3.30.1330.10">
    <property type="entry name" value="PurM-like, N-terminal domain"/>
    <property type="match status" value="2"/>
</dbReference>
<dbReference type="InterPro" id="IPR036921">
    <property type="entry name" value="PurM-like_N_sf"/>
</dbReference>
<dbReference type="EC" id="6.3.5.3" evidence="9"/>
<reference evidence="9 10" key="1">
    <citation type="submission" date="2021-10" db="EMBL/GenBank/DDBJ databases">
        <title>Anaerobic single-cell dispensing facilitates the cultivation of human gut bacteria.</title>
        <authorList>
            <person name="Afrizal A."/>
        </authorList>
    </citation>
    <scope>NUCLEOTIDE SEQUENCE [LARGE SCALE GENOMIC DNA]</scope>
    <source>
        <strain evidence="9 10">CLA-AA-H246</strain>
    </source>
</reference>
<gene>
    <name evidence="9" type="ORF">LKD42_10495</name>
</gene>
<dbReference type="PANTHER" id="PTHR10099">
    <property type="entry name" value="PHOSPHORIBOSYLFORMYLGLYCINAMIDINE SYNTHASE"/>
    <property type="match status" value="1"/>
</dbReference>
<organism evidence="9 10">
    <name type="scientific">Hominisplanchenecus faecis</name>
    <dbReference type="NCBI Taxonomy" id="2885351"/>
    <lineage>
        <taxon>Bacteria</taxon>
        <taxon>Bacillati</taxon>
        <taxon>Bacillota</taxon>
        <taxon>Clostridia</taxon>
        <taxon>Lachnospirales</taxon>
        <taxon>Lachnospiraceae</taxon>
        <taxon>Hominisplanchenecus</taxon>
    </lineage>
</organism>
<dbReference type="SUPFAM" id="SSF55326">
    <property type="entry name" value="PurM N-terminal domain-like"/>
    <property type="match status" value="2"/>
</dbReference>
<feature type="domain" description="Phosphoribosylformylglycinamidine synthase linker" evidence="8">
    <location>
        <begin position="181"/>
        <end position="229"/>
    </location>
</feature>
<dbReference type="SUPFAM" id="SSF52317">
    <property type="entry name" value="Class I glutamine amidotransferase-like"/>
    <property type="match status" value="1"/>
</dbReference>
<keyword evidence="3" id="KW-0547">Nucleotide-binding</keyword>
<dbReference type="CDD" id="cd02203">
    <property type="entry name" value="PurL_repeat1"/>
    <property type="match status" value="1"/>
</dbReference>
<protein>
    <submittedName>
        <fullName evidence="9">Phosphoribosylformylglycinamidine synthase</fullName>
        <ecNumber evidence="9">6.3.5.3</ecNumber>
    </submittedName>
</protein>
<evidence type="ECO:0000313" key="10">
    <source>
        <dbReference type="Proteomes" id="UP001299235"/>
    </source>
</evidence>
<keyword evidence="10" id="KW-1185">Reference proteome</keyword>
<dbReference type="Proteomes" id="UP001299235">
    <property type="component" value="Unassembled WGS sequence"/>
</dbReference>
<proteinExistence type="predicted"/>
<keyword evidence="4" id="KW-0658">Purine biosynthesis</keyword>
<dbReference type="SUPFAM" id="SSF56042">
    <property type="entry name" value="PurM C-terminal domain-like"/>
    <property type="match status" value="2"/>
</dbReference>
<evidence type="ECO:0000259" key="8">
    <source>
        <dbReference type="Pfam" id="PF18072"/>
    </source>
</evidence>
<sequence length="1269" mass="140176">MSSVRRVYVEKKPAFAVQAKDLRHELRKYLGVSGLTGVRVLIRYDVENISDDVFEKACKTVFAEPPVDTLYKESFEMAENARVFSVEFLPGQFDQRADSAVQCVKFLNEEEEPVIRSATTYVIEGEVSNEEFEAIKHHCINPVDSREIGMEKPETLVAKFEEPADVAILDGFQDMPEEELKKRYDSLNLAMTFKDFLHIQNYFKSEEHRDPSMTEIRVLDTYWSDHCRHTTFSTELKNVAFTDGYYREPIEGTYQKYLADRAEIFKGRDDKFVCLMDLALMAMRKLKKEGKLDDQEESDEINACSIVVPVEIDGKTEEWLVNFKNETHNHPTEIEPFGGAATCLGGAIRDPLSGRTYVYQAMRVTGAADPTVSVKETLKGKLPQKKLVREAAHGYSSYGNQIGLATGYVKEIYHPDYVAKRMEIGAVMGAAPRKDVKRMTSDPGDIIILLGGRTGRDGIGGATGSSKVHTEASIEVCGAEVQKGNAPTERKIQRMFRRPEVSRLIKKCNDFGAGGVSVAIGELADGLNIYLDKVPKKYAGLDGTEIAISESQERMAVVVDPKDVEEFLKYANEENLEAVEVAVVTESPRLVLIWRDKEIVNISRAFLDTNGAHQETDVKAEIPSQENKYFTKPEVTDVKEKWLSMLADLNCCSQKGLVEMFDSSIGAGSVLMPYGGKYQLTETQAMVAKLPVLEGKTDTVTMMSYGFDPYLSSWSPYHGAIYAVIESVSRIVAGGGDFSKIRFTFQEYFRRMTEDPARWSQPFLALLGAYDAQLGFGLPSIGGKDSMSGTFNEIDVPPTLVSFAVDVASDKTMITPELKKAGNKLVLLKIERDAYDLPDYEKIMDQYHKFFEDVKAGRIVSAYALDGNGLAAALSKMAFGNHKGVKIDAQVAKEDLFAADFGSIVAEVPADKVAELTIAGVVVGEVEDDAVLSYGDVKVTMEEALTAWKGTLEKVFKTVSGAEKNDGPAPESIEAQQAADGGTIDENGCYHAGSVYVCKHKVAKPRVFIPVFPGTNCEYDSTKAFERAGAEVDVKVFKNLTAEDIRDSVNIFAKAIDQAQIIMFPGGFSAGDEPDGSAKFFATAFQNAKMKEAVTRLLEERDGLALGICNGFQALIKLGLVPYGKITGQTPDSPTLTYNTIGRHISKMVYTKVVTNKSPWLAQAELGATYCSPASHGEGRFVASEEWIKKLYENGQIATRYVDADGNVQLNDEEWNVNGSYYAIEGITSPDGRVLGKMAHAERRGDSVAINIFGEQDMKIFESGVAYFK</sequence>
<evidence type="ECO:0000256" key="2">
    <source>
        <dbReference type="ARBA" id="ARBA00022723"/>
    </source>
</evidence>
<dbReference type="InterPro" id="IPR041609">
    <property type="entry name" value="PurL_linker"/>
</dbReference>
<dbReference type="Pfam" id="PF18072">
    <property type="entry name" value="FGAR-AT_linker"/>
    <property type="match status" value="1"/>
</dbReference>
<keyword evidence="2" id="KW-0479">Metal-binding</keyword>
<dbReference type="Gene3D" id="3.40.50.880">
    <property type="match status" value="1"/>
</dbReference>
<dbReference type="GO" id="GO:0004642">
    <property type="term" value="F:phosphoribosylformylglycinamidine synthase activity"/>
    <property type="evidence" value="ECO:0007669"/>
    <property type="project" value="UniProtKB-EC"/>
</dbReference>
<dbReference type="InterPro" id="IPR010918">
    <property type="entry name" value="PurM-like_C_dom"/>
</dbReference>
<evidence type="ECO:0000313" key="9">
    <source>
        <dbReference type="EMBL" id="MCC2149676.1"/>
    </source>
</evidence>
<name>A0ABS8EWW5_9FIRM</name>
<dbReference type="InterPro" id="IPR036676">
    <property type="entry name" value="PurM-like_C_sf"/>
</dbReference>
<keyword evidence="5" id="KW-0067">ATP-binding</keyword>
<evidence type="ECO:0000256" key="5">
    <source>
        <dbReference type="ARBA" id="ARBA00022840"/>
    </source>
</evidence>
<dbReference type="Pfam" id="PF02769">
    <property type="entry name" value="AIRS_C"/>
    <property type="match status" value="1"/>
</dbReference>
<evidence type="ECO:0000256" key="4">
    <source>
        <dbReference type="ARBA" id="ARBA00022755"/>
    </source>
</evidence>
<accession>A0ABS8EWW5</accession>
<comment type="caution">
    <text evidence="9">The sequence shown here is derived from an EMBL/GenBank/DDBJ whole genome shotgun (WGS) entry which is preliminary data.</text>
</comment>
<dbReference type="InterPro" id="IPR010141">
    <property type="entry name" value="FGAM_synthase"/>
</dbReference>
<evidence type="ECO:0000256" key="6">
    <source>
        <dbReference type="ARBA" id="ARBA00022842"/>
    </source>
</evidence>
<dbReference type="Pfam" id="PF13507">
    <property type="entry name" value="GATase_5"/>
    <property type="match status" value="1"/>
</dbReference>
<dbReference type="InterPro" id="IPR029062">
    <property type="entry name" value="Class_I_gatase-like"/>
</dbReference>